<evidence type="ECO:0000256" key="1">
    <source>
        <dbReference type="SAM" id="MobiDB-lite"/>
    </source>
</evidence>
<feature type="region of interest" description="Disordered" evidence="1">
    <location>
        <begin position="342"/>
        <end position="370"/>
    </location>
</feature>
<feature type="compositionally biased region" description="Basic and acidic residues" evidence="1">
    <location>
        <begin position="221"/>
        <end position="237"/>
    </location>
</feature>
<evidence type="ECO:0000313" key="3">
    <source>
        <dbReference type="WBParaSite" id="mrna-Wban_10291"/>
    </source>
</evidence>
<feature type="compositionally biased region" description="Polar residues" evidence="1">
    <location>
        <begin position="342"/>
        <end position="353"/>
    </location>
</feature>
<dbReference type="AlphaFoldDB" id="A0AAF5Q572"/>
<reference evidence="2" key="1">
    <citation type="submission" date="2015-03" db="EMBL/GenBank/DDBJ databases">
        <title>Wuchereria bancrofti Genome Sequencing Papua New Guinea Strain.</title>
        <authorList>
            <person name="Small S.T."/>
            <person name="Serre D."/>
            <person name="Zimmerman P.A."/>
        </authorList>
    </citation>
    <scope>NUCLEOTIDE SEQUENCE [LARGE SCALE GENOMIC DNA]</scope>
    <source>
        <strain evidence="2">pt0022</strain>
    </source>
</reference>
<dbReference type="WBParaSite" id="mrna-Wban_10291">
    <property type="protein sequence ID" value="mrna-Wban_10291"/>
    <property type="gene ID" value="Wban_10291"/>
</dbReference>
<feature type="region of interest" description="Disordered" evidence="1">
    <location>
        <begin position="1"/>
        <end position="22"/>
    </location>
</feature>
<evidence type="ECO:0000313" key="2">
    <source>
        <dbReference type="Proteomes" id="UP000093561"/>
    </source>
</evidence>
<organism evidence="2 3">
    <name type="scientific">Wuchereria bancrofti</name>
    <dbReference type="NCBI Taxonomy" id="6293"/>
    <lineage>
        <taxon>Eukaryota</taxon>
        <taxon>Metazoa</taxon>
        <taxon>Ecdysozoa</taxon>
        <taxon>Nematoda</taxon>
        <taxon>Chromadorea</taxon>
        <taxon>Rhabditida</taxon>
        <taxon>Spirurina</taxon>
        <taxon>Spiruromorpha</taxon>
        <taxon>Filarioidea</taxon>
        <taxon>Onchocercidae</taxon>
        <taxon>Wuchereria</taxon>
    </lineage>
</organism>
<accession>A0AAF5Q572</accession>
<dbReference type="PANTHER" id="PTHR37970">
    <property type="entry name" value="PROTEIN CBG08587"/>
    <property type="match status" value="1"/>
</dbReference>
<feature type="region of interest" description="Disordered" evidence="1">
    <location>
        <begin position="396"/>
        <end position="417"/>
    </location>
</feature>
<feature type="compositionally biased region" description="Polar residues" evidence="1">
    <location>
        <begin position="238"/>
        <end position="247"/>
    </location>
</feature>
<sequence>MDSFPTIEDPRHTPGKRHGYAKEQLSPQALTNNNQKSLLNSFITTPPVFKPQNHFISNANKFYLAKQQNQERNSYMSPYPIRKSAFLVYRSSSNQKPPEMQIDPPTIIGDPLITRYDILKPKPRYVTSVNQDYNKDSIKLGSVQYSENNNRAGRQIVGVDTIINRQERSQQQPIQMACFEFEHREVPIISEKKMVDIPRLKNFKNILNKFQIASDHALRQKQQREQIRYNTSDDRSDQGFNSSNWEQSSEHAYSEQNYKLAKNKQRHLQSFTVSAGKNIRNSLPKQWLTRVNDTHVNVEGRSATMSGMSSVPPSPPMSSHKPPNRTNSLRMISVKQQGFFNNNFHRNNVSDSRPISENEARISPAGTPSSSHGCIIHGILSTGSYKRAIPLAQMSSLSPSLPPSKSRSISSETEDDDDSASVIGLYKQMTSNHLEILEYASTHVNKFFVNRNLMVSKMNLQKLQLSDLIFESMMPVFSKCYTHFFNAFLPHDGFLSSAINVIAEPLFIHSNPIKSDLTVGNIWNPPTLVEIRAKQDEEQRILRHTLGHRNGQKYRFLIIPRYHLLTFKSFVANHQNDVSEEYELKICFILLQLIYALKSFQLNSIEAISDDLSEFILLCRYTRTNQKIDNMDHLPRVLLLQETFRMMKKPTTGLCDYCLKILATMLNLNHNSLTNFTYPIQECAKALQQDKSSSLTEAKDALEFGIFVGHDASSFSDEEDAQAWIDSKRADYVNYLFREVADGSCLVNEVYEQLRLQFLLSTTPQTLLKMVGNMYFQNLQIKQ</sequence>
<protein>
    <submittedName>
        <fullName evidence="3">Uncharacterized protein</fullName>
    </submittedName>
</protein>
<reference evidence="2" key="2">
    <citation type="journal article" date="2016" name="Mol. Ecol.">
        <title>Population genomics of the filarial nematode parasite Wuchereria bancrofti from mosquitoes.</title>
        <authorList>
            <person name="Small S.T."/>
            <person name="Reimer L.J."/>
            <person name="Tisch D.J."/>
            <person name="King C.L."/>
            <person name="Christensen B.M."/>
            <person name="Siba P.M."/>
            <person name="Kazura J.W."/>
            <person name="Serre D."/>
            <person name="Zimmerman P.A."/>
        </authorList>
    </citation>
    <scope>NUCLEOTIDE SEQUENCE</scope>
    <source>
        <strain evidence="2">pt0022</strain>
    </source>
</reference>
<feature type="compositionally biased region" description="Low complexity" evidence="1">
    <location>
        <begin position="396"/>
        <end position="411"/>
    </location>
</feature>
<dbReference type="PANTHER" id="PTHR37970:SF1">
    <property type="entry name" value="SERINE-RICH ADHESIN FOR PLATELETS"/>
    <property type="match status" value="1"/>
</dbReference>
<name>A0AAF5Q572_WUCBA</name>
<reference evidence="3" key="3">
    <citation type="submission" date="2024-02" db="UniProtKB">
        <authorList>
            <consortium name="WormBaseParasite"/>
        </authorList>
    </citation>
    <scope>IDENTIFICATION</scope>
    <source>
        <strain evidence="3">pt0022</strain>
    </source>
</reference>
<feature type="compositionally biased region" description="Low complexity" evidence="1">
    <location>
        <begin position="305"/>
        <end position="321"/>
    </location>
</feature>
<dbReference type="Proteomes" id="UP000093561">
    <property type="component" value="Unassembled WGS sequence"/>
</dbReference>
<proteinExistence type="predicted"/>
<feature type="region of interest" description="Disordered" evidence="1">
    <location>
        <begin position="303"/>
        <end position="324"/>
    </location>
</feature>
<feature type="region of interest" description="Disordered" evidence="1">
    <location>
        <begin position="221"/>
        <end position="251"/>
    </location>
</feature>